<evidence type="ECO:0000256" key="8">
    <source>
        <dbReference type="SAM" id="Phobius"/>
    </source>
</evidence>
<dbReference type="Proteomes" id="UP001595767">
    <property type="component" value="Unassembled WGS sequence"/>
</dbReference>
<evidence type="ECO:0000256" key="6">
    <source>
        <dbReference type="ARBA" id="ARBA00023136"/>
    </source>
</evidence>
<keyword evidence="6 8" id="KW-0472">Membrane</keyword>
<feature type="transmembrane region" description="Helical" evidence="8">
    <location>
        <begin position="29"/>
        <end position="51"/>
    </location>
</feature>
<keyword evidence="4 8" id="KW-0812">Transmembrane</keyword>
<evidence type="ECO:0000256" key="4">
    <source>
        <dbReference type="ARBA" id="ARBA00022692"/>
    </source>
</evidence>
<keyword evidence="5 8" id="KW-1133">Transmembrane helix</keyword>
<evidence type="ECO:0000256" key="3">
    <source>
        <dbReference type="ARBA" id="ARBA00022475"/>
    </source>
</evidence>
<keyword evidence="3" id="KW-1003">Cell membrane</keyword>
<evidence type="ECO:0000256" key="2">
    <source>
        <dbReference type="ARBA" id="ARBA00007531"/>
    </source>
</evidence>
<protein>
    <submittedName>
        <fullName evidence="9">MmpS family transport accessory protein</fullName>
    </submittedName>
</protein>
<reference evidence="10" key="1">
    <citation type="journal article" date="2019" name="Int. J. Syst. Evol. Microbiol.">
        <title>The Global Catalogue of Microorganisms (GCM) 10K type strain sequencing project: providing services to taxonomists for standard genome sequencing and annotation.</title>
        <authorList>
            <consortium name="The Broad Institute Genomics Platform"/>
            <consortium name="The Broad Institute Genome Sequencing Center for Infectious Disease"/>
            <person name="Wu L."/>
            <person name="Ma J."/>
        </authorList>
    </citation>
    <scope>NUCLEOTIDE SEQUENCE [LARGE SCALE GENOMIC DNA]</scope>
    <source>
        <strain evidence="10">CGMCC 4.7204</strain>
    </source>
</reference>
<dbReference type="Pfam" id="PF05423">
    <property type="entry name" value="Mycobact_memb"/>
    <property type="match status" value="1"/>
</dbReference>
<proteinExistence type="inferred from homology"/>
<sequence length="189" mass="19395">MTTPQYPQQPYGQQPGYPPQPPKKKSNTIWIVLGVLGLVFLCGIGGCVAILGKAGEEVSKSIDAAASSINSAAPTAPAAPESPGAQVPPLTPGTSTGEGKNIVYEIISDDTELSSVTYFDGNSELQQEAGATAPWTKSVTNTSTIAMIGLGAQTNGTSVTCRITVDGKVEDEQTATGKYAVVNCTAAVF</sequence>
<evidence type="ECO:0000256" key="5">
    <source>
        <dbReference type="ARBA" id="ARBA00022989"/>
    </source>
</evidence>
<feature type="compositionally biased region" description="Low complexity" evidence="7">
    <location>
        <begin position="1"/>
        <end position="15"/>
    </location>
</feature>
<comment type="subcellular location">
    <subcellularLocation>
        <location evidence="1">Cell membrane</location>
    </subcellularLocation>
</comment>
<feature type="region of interest" description="Disordered" evidence="7">
    <location>
        <begin position="73"/>
        <end position="98"/>
    </location>
</feature>
<feature type="region of interest" description="Disordered" evidence="7">
    <location>
        <begin position="1"/>
        <end position="23"/>
    </location>
</feature>
<accession>A0ABV8L0E6</accession>
<dbReference type="EMBL" id="JBHSBA010000003">
    <property type="protein sequence ID" value="MFC4123954.1"/>
    <property type="molecule type" value="Genomic_DNA"/>
</dbReference>
<dbReference type="InterPro" id="IPR008693">
    <property type="entry name" value="MmpS"/>
</dbReference>
<gene>
    <name evidence="9" type="ORF">ACFOW8_03310</name>
</gene>
<comment type="caution">
    <text evidence="9">The sequence shown here is derived from an EMBL/GenBank/DDBJ whole genome shotgun (WGS) entry which is preliminary data.</text>
</comment>
<organism evidence="9 10">
    <name type="scientific">Nocardia rhizosphaerae</name>
    <dbReference type="NCBI Taxonomy" id="1691571"/>
    <lineage>
        <taxon>Bacteria</taxon>
        <taxon>Bacillati</taxon>
        <taxon>Actinomycetota</taxon>
        <taxon>Actinomycetes</taxon>
        <taxon>Mycobacteriales</taxon>
        <taxon>Nocardiaceae</taxon>
        <taxon>Nocardia</taxon>
    </lineage>
</organism>
<keyword evidence="10" id="KW-1185">Reference proteome</keyword>
<dbReference type="RefSeq" id="WP_378545214.1">
    <property type="nucleotide sequence ID" value="NZ_JBHSBA010000003.1"/>
</dbReference>
<dbReference type="Gene3D" id="2.60.40.2880">
    <property type="entry name" value="MmpS1-5, C-terminal soluble domain"/>
    <property type="match status" value="1"/>
</dbReference>
<feature type="compositionally biased region" description="Low complexity" evidence="7">
    <location>
        <begin position="73"/>
        <end position="85"/>
    </location>
</feature>
<evidence type="ECO:0000256" key="7">
    <source>
        <dbReference type="SAM" id="MobiDB-lite"/>
    </source>
</evidence>
<evidence type="ECO:0000313" key="9">
    <source>
        <dbReference type="EMBL" id="MFC4123954.1"/>
    </source>
</evidence>
<evidence type="ECO:0000313" key="10">
    <source>
        <dbReference type="Proteomes" id="UP001595767"/>
    </source>
</evidence>
<name>A0ABV8L0E6_9NOCA</name>
<comment type="similarity">
    <text evidence="2">Belongs to the MmpS family.</text>
</comment>
<evidence type="ECO:0000256" key="1">
    <source>
        <dbReference type="ARBA" id="ARBA00004236"/>
    </source>
</evidence>
<dbReference type="InterPro" id="IPR038468">
    <property type="entry name" value="MmpS_C"/>
</dbReference>